<dbReference type="InterPro" id="IPR015046">
    <property type="entry name" value="LciA_Immunity-like"/>
</dbReference>
<dbReference type="SUPFAM" id="SSF109797">
    <property type="entry name" value="Bacteriocin immunity protein-like"/>
    <property type="match status" value="1"/>
</dbReference>
<gene>
    <name evidence="2" type="ORF">AEL95_00235</name>
    <name evidence="3" type="ORF">CEE75_09300</name>
</gene>
<protein>
    <submittedName>
        <fullName evidence="3">Bacteriocin immunity protein</fullName>
    </submittedName>
</protein>
<reference evidence="3 5" key="2">
    <citation type="submission" date="2017-06" db="EMBL/GenBank/DDBJ databases">
        <authorList>
            <person name="Swanenburg J."/>
            <person name="Kort R."/>
        </authorList>
    </citation>
    <scope>NUCLEOTIDE SEQUENCE [LARGE SCALE GENOMIC DNA]</scope>
    <source>
        <strain evidence="3 5">RL05</strain>
    </source>
</reference>
<evidence type="ECO:0000256" key="1">
    <source>
        <dbReference type="ARBA" id="ARBA00023025"/>
    </source>
</evidence>
<evidence type="ECO:0000313" key="4">
    <source>
        <dbReference type="Proteomes" id="UP000067598"/>
    </source>
</evidence>
<accession>A0A109DM32</accession>
<dbReference type="EMBL" id="NKLP01000167">
    <property type="protein sequence ID" value="TDN29910.1"/>
    <property type="molecule type" value="Genomic_DNA"/>
</dbReference>
<proteinExistence type="predicted"/>
<dbReference type="InterPro" id="IPR023130">
    <property type="entry name" value="Ta0600-like_sf"/>
</dbReference>
<dbReference type="RefSeq" id="WP_005725464.1">
    <property type="nucleotide sequence ID" value="NZ_AP025162.1"/>
</dbReference>
<dbReference type="EMBL" id="LJGP01000001">
    <property type="protein sequence ID" value="KWU04966.1"/>
    <property type="molecule type" value="Genomic_DNA"/>
</dbReference>
<dbReference type="Proteomes" id="UP000067598">
    <property type="component" value="Unassembled WGS sequence"/>
</dbReference>
<dbReference type="Pfam" id="PF08951">
    <property type="entry name" value="EntA_Immun"/>
    <property type="match status" value="1"/>
</dbReference>
<dbReference type="GO" id="GO:0030153">
    <property type="term" value="P:bacteriocin immunity"/>
    <property type="evidence" value="ECO:0007669"/>
    <property type="project" value="UniProtKB-KW"/>
</dbReference>
<evidence type="ECO:0000313" key="5">
    <source>
        <dbReference type="Proteomes" id="UP000295195"/>
    </source>
</evidence>
<sequence>MFFKKNLKEEAAFKSRLNTVISDPQVKKNAELVELLQAAIAKADKHESIQSIASNLSLKLKENFSENELPKAIVELQLKLERYAAVGANGIVTGVFDW</sequence>
<dbReference type="Gene3D" id="1.20.1440.50">
    <property type="entry name" value="Ta0600-like"/>
    <property type="match status" value="1"/>
</dbReference>
<evidence type="ECO:0000313" key="3">
    <source>
        <dbReference type="EMBL" id="TDN29910.1"/>
    </source>
</evidence>
<dbReference type="PATRIC" id="fig|47770.28.peg.51"/>
<keyword evidence="1" id="KW-0079">Bacteriocin immunity</keyword>
<dbReference type="Proteomes" id="UP000295195">
    <property type="component" value="Unassembled WGS sequence"/>
</dbReference>
<name>A0A109DM32_9LACO</name>
<comment type="caution">
    <text evidence="2">The sequence shown here is derived from an EMBL/GenBank/DDBJ whole genome shotgun (WGS) entry which is preliminary data.</text>
</comment>
<dbReference type="AlphaFoldDB" id="A0A109DM32"/>
<organism evidence="2 4">
    <name type="scientific">Lactobacillus crispatus</name>
    <dbReference type="NCBI Taxonomy" id="47770"/>
    <lineage>
        <taxon>Bacteria</taxon>
        <taxon>Bacillati</taxon>
        <taxon>Bacillota</taxon>
        <taxon>Bacilli</taxon>
        <taxon>Lactobacillales</taxon>
        <taxon>Lactobacillaceae</taxon>
        <taxon>Lactobacillus</taxon>
    </lineage>
</organism>
<evidence type="ECO:0000313" key="2">
    <source>
        <dbReference type="EMBL" id="KWU04966.1"/>
    </source>
</evidence>
<reference evidence="2 4" key="1">
    <citation type="journal article" date="2016" name="Microbiology (Mosc.)">
        <title>Comparison of Lactobacillus crispatus isolates from Lactobacillus-dominated vaginal microbiomes with isolates from microbiomes containing bacterial vaginosis-associated bacteria.</title>
        <authorList>
            <person name="Abdelmaksoud A.A."/>
            <person name="Koparde V.N."/>
            <person name="Sheth N.U."/>
            <person name="Serrano M.G."/>
            <person name="Glascock A.L."/>
            <person name="Fettweis J.M."/>
            <person name="Strauss Iii J.F."/>
            <person name="Buck G.A."/>
            <person name="Jefferson K.K."/>
        </authorList>
    </citation>
    <scope>NUCLEOTIDE SEQUENCE [LARGE SCALE GENOMIC DNA]</scope>
    <source>
        <strain evidence="2 4">VMC3</strain>
    </source>
</reference>